<evidence type="ECO:0000256" key="1">
    <source>
        <dbReference type="SAM" id="MobiDB-lite"/>
    </source>
</evidence>
<feature type="region of interest" description="Disordered" evidence="1">
    <location>
        <begin position="1"/>
        <end position="32"/>
    </location>
</feature>
<dbReference type="EMBL" id="CP069105">
    <property type="protein sequence ID" value="QSS55888.1"/>
    <property type="molecule type" value="Genomic_DNA"/>
</dbReference>
<sequence length="32" mass="3608">MVKNSTPHLSASSQWTRTGHVLGVEKRKESKK</sequence>
<proteinExistence type="predicted"/>
<evidence type="ECO:0000313" key="3">
    <source>
        <dbReference type="Proteomes" id="UP000663419"/>
    </source>
</evidence>
<organism evidence="2 3">
    <name type="scientific">Ajellomyces capsulatus (strain H88)</name>
    <name type="common">Darling's disease fungus</name>
    <name type="synonym">Histoplasma capsulatum</name>
    <dbReference type="NCBI Taxonomy" id="544711"/>
    <lineage>
        <taxon>Eukaryota</taxon>
        <taxon>Fungi</taxon>
        <taxon>Dikarya</taxon>
        <taxon>Ascomycota</taxon>
        <taxon>Pezizomycotina</taxon>
        <taxon>Eurotiomycetes</taxon>
        <taxon>Eurotiomycetidae</taxon>
        <taxon>Onygenales</taxon>
        <taxon>Ajellomycetaceae</taxon>
        <taxon>Histoplasma</taxon>
    </lineage>
</organism>
<reference evidence="2" key="1">
    <citation type="submission" date="2021-01" db="EMBL/GenBank/DDBJ databases">
        <title>Chromosome-level genome assembly of a human fungal pathogen reveals clustering of transcriptionally co-regulated genes.</title>
        <authorList>
            <person name="Voorhies M."/>
            <person name="Cohen S."/>
            <person name="Shea T.P."/>
            <person name="Petrus S."/>
            <person name="Munoz J.F."/>
            <person name="Poplawski S."/>
            <person name="Goldman W.E."/>
            <person name="Michael T."/>
            <person name="Cuomo C.A."/>
            <person name="Sil A."/>
            <person name="Beyhan S."/>
        </authorList>
    </citation>
    <scope>NUCLEOTIDE SEQUENCE</scope>
    <source>
        <strain evidence="2">H88</strain>
    </source>
</reference>
<dbReference type="VEuPathDB" id="FungiDB:I7I53_03889"/>
<feature type="compositionally biased region" description="Basic and acidic residues" evidence="1">
    <location>
        <begin position="23"/>
        <end position="32"/>
    </location>
</feature>
<evidence type="ECO:0000313" key="2">
    <source>
        <dbReference type="EMBL" id="QSS55888.1"/>
    </source>
</evidence>
<dbReference type="Proteomes" id="UP000663419">
    <property type="component" value="Chromosome 4"/>
</dbReference>
<accession>A0A8A1LNL8</accession>
<protein>
    <submittedName>
        <fullName evidence="2">Uncharacterized protein</fullName>
    </submittedName>
</protein>
<feature type="compositionally biased region" description="Polar residues" evidence="1">
    <location>
        <begin position="1"/>
        <end position="17"/>
    </location>
</feature>
<gene>
    <name evidence="2" type="ORF">I7I53_03889</name>
</gene>
<name>A0A8A1LNL8_AJEC8</name>
<dbReference type="AlphaFoldDB" id="A0A8A1LNL8"/>